<gene>
    <name evidence="2" type="ORF">OLMES_5245</name>
</gene>
<proteinExistence type="predicted"/>
<evidence type="ECO:0000256" key="1">
    <source>
        <dbReference type="SAM" id="Coils"/>
    </source>
</evidence>
<name>A0A1Y0IGJ2_9GAMM</name>
<dbReference type="EMBL" id="CP021425">
    <property type="protein sequence ID" value="ARU59229.1"/>
    <property type="molecule type" value="Genomic_DNA"/>
</dbReference>
<dbReference type="OrthoDB" id="6371887at2"/>
<sequence length="121" mass="13368">MGKLSSLQQQVQDSINNAISTSERTYFSLTEKSASFCSKWYQQHNSSIAKACNSLREFNIKSGEKLAAVIAKIEKEPTTEDKVKETIDQAAEATKTLVEKAAEQAAKLNEKAKKVKEDVLA</sequence>
<keyword evidence="1" id="KW-0175">Coiled coil</keyword>
<keyword evidence="3" id="KW-1185">Reference proteome</keyword>
<protein>
    <submittedName>
        <fullName evidence="2">Uncharacterized protein</fullName>
    </submittedName>
</protein>
<feature type="coiled-coil region" evidence="1">
    <location>
        <begin position="91"/>
        <end position="118"/>
    </location>
</feature>
<accession>A0A1Y0IGJ2</accession>
<dbReference type="KEGG" id="ome:OLMES_5245"/>
<dbReference type="AlphaFoldDB" id="A0A1Y0IGJ2"/>
<reference evidence="2 3" key="1">
    <citation type="submission" date="2017-05" db="EMBL/GenBank/DDBJ databases">
        <title>Genomic insights into alkan degradation activity of Oleiphilus messinensis.</title>
        <authorList>
            <person name="Kozyavkin S.A."/>
            <person name="Slesarev A.I."/>
            <person name="Golyshin P.N."/>
            <person name="Korzhenkov A."/>
            <person name="Golyshina O.N."/>
            <person name="Toshchakov S.V."/>
        </authorList>
    </citation>
    <scope>NUCLEOTIDE SEQUENCE [LARGE SCALE GENOMIC DNA]</scope>
    <source>
        <strain evidence="2 3">ME102</strain>
    </source>
</reference>
<organism evidence="2 3">
    <name type="scientific">Oleiphilus messinensis</name>
    <dbReference type="NCBI Taxonomy" id="141451"/>
    <lineage>
        <taxon>Bacteria</taxon>
        <taxon>Pseudomonadati</taxon>
        <taxon>Pseudomonadota</taxon>
        <taxon>Gammaproteobacteria</taxon>
        <taxon>Oceanospirillales</taxon>
        <taxon>Oleiphilaceae</taxon>
        <taxon>Oleiphilus</taxon>
    </lineage>
</organism>
<evidence type="ECO:0000313" key="2">
    <source>
        <dbReference type="EMBL" id="ARU59229.1"/>
    </source>
</evidence>
<dbReference type="Proteomes" id="UP000196027">
    <property type="component" value="Chromosome"/>
</dbReference>
<evidence type="ECO:0000313" key="3">
    <source>
        <dbReference type="Proteomes" id="UP000196027"/>
    </source>
</evidence>
<dbReference type="RefSeq" id="WP_087463923.1">
    <property type="nucleotide sequence ID" value="NZ_CP021425.1"/>
</dbReference>